<dbReference type="GO" id="GO:0007026">
    <property type="term" value="P:negative regulation of microtubule depolymerization"/>
    <property type="evidence" value="ECO:0007669"/>
    <property type="project" value="TreeGrafter"/>
</dbReference>
<proteinExistence type="predicted"/>
<dbReference type="GO" id="GO:0031122">
    <property type="term" value="P:cytoplasmic microtubule organization"/>
    <property type="evidence" value="ECO:0007669"/>
    <property type="project" value="TreeGrafter"/>
</dbReference>
<accession>A0A4W4ECH5</accession>
<evidence type="ECO:0000256" key="1">
    <source>
        <dbReference type="SAM" id="Coils"/>
    </source>
</evidence>
<reference evidence="2" key="5">
    <citation type="submission" date="2025-09" db="UniProtKB">
        <authorList>
            <consortium name="Ensembl"/>
        </authorList>
    </citation>
    <scope>IDENTIFICATION</scope>
</reference>
<reference evidence="2" key="4">
    <citation type="submission" date="2025-08" db="UniProtKB">
        <authorList>
            <consortium name="Ensembl"/>
        </authorList>
    </citation>
    <scope>IDENTIFICATION</scope>
</reference>
<reference evidence="2" key="3">
    <citation type="submission" date="2020-05" db="EMBL/GenBank/DDBJ databases">
        <title>Electrophorus electricus (electric eel) genome, fEleEle1, primary haplotype.</title>
        <authorList>
            <person name="Myers G."/>
            <person name="Meyer A."/>
            <person name="Fedrigo O."/>
            <person name="Formenti G."/>
            <person name="Rhie A."/>
            <person name="Tracey A."/>
            <person name="Sims Y."/>
            <person name="Jarvis E.D."/>
        </authorList>
    </citation>
    <scope>NUCLEOTIDE SEQUENCE [LARGE SCALE GENOMIC DNA]</scope>
</reference>
<keyword evidence="1" id="KW-0175">Coiled coil</keyword>
<sequence length="60" mass="6940">MVSPVGVAEAQELGVRLEEKRRTIEAQKRRIEAIFTKHRQRLGKSAFLKLPGSYECRWGQ</sequence>
<dbReference type="PANTHER" id="PTHR21595">
    <property type="entry name" value="PATRONIN"/>
    <property type="match status" value="1"/>
</dbReference>
<reference evidence="3" key="2">
    <citation type="journal article" date="2017" name="Sci. Adv.">
        <title>A tail of two voltages: Proteomic comparison of the three electric organs of the electric eel.</title>
        <authorList>
            <person name="Traeger L.L."/>
            <person name="Sabat G."/>
            <person name="Barrett-Wilt G.A."/>
            <person name="Wells G.B."/>
            <person name="Sussman M.R."/>
        </authorList>
    </citation>
    <scope>NUCLEOTIDE SEQUENCE [LARGE SCALE GENOMIC DNA]</scope>
</reference>
<organism evidence="2 3">
    <name type="scientific">Electrophorus electricus</name>
    <name type="common">Electric eel</name>
    <name type="synonym">Gymnotus electricus</name>
    <dbReference type="NCBI Taxonomy" id="8005"/>
    <lineage>
        <taxon>Eukaryota</taxon>
        <taxon>Metazoa</taxon>
        <taxon>Chordata</taxon>
        <taxon>Craniata</taxon>
        <taxon>Vertebrata</taxon>
        <taxon>Euteleostomi</taxon>
        <taxon>Actinopterygii</taxon>
        <taxon>Neopterygii</taxon>
        <taxon>Teleostei</taxon>
        <taxon>Ostariophysi</taxon>
        <taxon>Gymnotiformes</taxon>
        <taxon>Gymnotoidei</taxon>
        <taxon>Gymnotidae</taxon>
        <taxon>Electrophorus</taxon>
    </lineage>
</organism>
<dbReference type="GO" id="GO:0031175">
    <property type="term" value="P:neuron projection development"/>
    <property type="evidence" value="ECO:0007669"/>
    <property type="project" value="InterPro"/>
</dbReference>
<dbReference type="Pfam" id="PF17095">
    <property type="entry name" value="CAMSAP_CC1"/>
    <property type="match status" value="1"/>
</dbReference>
<evidence type="ECO:0000313" key="3">
    <source>
        <dbReference type="Proteomes" id="UP000314983"/>
    </source>
</evidence>
<dbReference type="InterPro" id="IPR031372">
    <property type="entry name" value="CAMSAP_CC1"/>
</dbReference>
<dbReference type="GO" id="GO:0030507">
    <property type="term" value="F:spectrin binding"/>
    <property type="evidence" value="ECO:0007669"/>
    <property type="project" value="InterPro"/>
</dbReference>
<dbReference type="Proteomes" id="UP000314983">
    <property type="component" value="Chromosome 16"/>
</dbReference>
<dbReference type="GO" id="GO:0036449">
    <property type="term" value="C:microtubule minus-end"/>
    <property type="evidence" value="ECO:0007669"/>
    <property type="project" value="TreeGrafter"/>
</dbReference>
<name>A0A4W4ECH5_ELEEL</name>
<dbReference type="Ensembl" id="ENSEEET00000008768.2">
    <property type="protein sequence ID" value="ENSEEEP00000008656.1"/>
    <property type="gene ID" value="ENSEEEG00000004494.2"/>
</dbReference>
<dbReference type="InterPro" id="IPR032940">
    <property type="entry name" value="CAMSAP"/>
</dbReference>
<keyword evidence="3" id="KW-1185">Reference proteome</keyword>
<protein>
    <submittedName>
        <fullName evidence="2">Uncharacterized protein</fullName>
    </submittedName>
</protein>
<dbReference type="AlphaFoldDB" id="A0A4W4ECH5"/>
<reference evidence="3" key="1">
    <citation type="journal article" date="2014" name="Science">
        <title>Nonhuman genetics. Genomic basis for the convergent evolution of electric organs.</title>
        <authorList>
            <person name="Gallant J.R."/>
            <person name="Traeger L.L."/>
            <person name="Volkening J.D."/>
            <person name="Moffett H."/>
            <person name="Chen P.H."/>
            <person name="Novina C.D."/>
            <person name="Phillips G.N.Jr."/>
            <person name="Anand R."/>
            <person name="Wells G.B."/>
            <person name="Pinch M."/>
            <person name="Guth R."/>
            <person name="Unguez G.A."/>
            <person name="Albert J.S."/>
            <person name="Zakon H.H."/>
            <person name="Samanta M.P."/>
            <person name="Sussman M.R."/>
        </authorList>
    </citation>
    <scope>NUCLEOTIDE SEQUENCE [LARGE SCALE GENOMIC DNA]</scope>
</reference>
<dbReference type="GO" id="GO:0051011">
    <property type="term" value="F:microtubule minus-end binding"/>
    <property type="evidence" value="ECO:0007669"/>
    <property type="project" value="TreeGrafter"/>
</dbReference>
<dbReference type="PANTHER" id="PTHR21595:SF2">
    <property type="entry name" value="CALMODULIN-REGULATED SPECTRIN-ASSOCIATED PROTEIN 3"/>
    <property type="match status" value="1"/>
</dbReference>
<feature type="coiled-coil region" evidence="1">
    <location>
        <begin position="7"/>
        <end position="37"/>
    </location>
</feature>
<evidence type="ECO:0000313" key="2">
    <source>
        <dbReference type="Ensembl" id="ENSEEEP00000008656.1"/>
    </source>
</evidence>
<dbReference type="GO" id="GO:0005516">
    <property type="term" value="F:calmodulin binding"/>
    <property type="evidence" value="ECO:0007669"/>
    <property type="project" value="InterPro"/>
</dbReference>
<dbReference type="GeneTree" id="ENSGT00980000198723"/>